<dbReference type="AlphaFoldDB" id="A0AA38RFB0"/>
<dbReference type="Pfam" id="PF26013">
    <property type="entry name" value="DUF8004"/>
    <property type="match status" value="1"/>
</dbReference>
<evidence type="ECO:0000256" key="1">
    <source>
        <dbReference type="SAM" id="MobiDB-lite"/>
    </source>
</evidence>
<keyword evidence="4" id="KW-1185">Reference proteome</keyword>
<organism evidence="3 4">
    <name type="scientific">Pleurostoma richardsiae</name>
    <dbReference type="NCBI Taxonomy" id="41990"/>
    <lineage>
        <taxon>Eukaryota</taxon>
        <taxon>Fungi</taxon>
        <taxon>Dikarya</taxon>
        <taxon>Ascomycota</taxon>
        <taxon>Pezizomycotina</taxon>
        <taxon>Sordariomycetes</taxon>
        <taxon>Sordariomycetidae</taxon>
        <taxon>Calosphaeriales</taxon>
        <taxon>Pleurostomataceae</taxon>
        <taxon>Pleurostoma</taxon>
    </lineage>
</organism>
<feature type="domain" description="DUF8004" evidence="2">
    <location>
        <begin position="214"/>
        <end position="305"/>
    </location>
</feature>
<evidence type="ECO:0000313" key="4">
    <source>
        <dbReference type="Proteomes" id="UP001174694"/>
    </source>
</evidence>
<feature type="region of interest" description="Disordered" evidence="1">
    <location>
        <begin position="698"/>
        <end position="766"/>
    </location>
</feature>
<comment type="caution">
    <text evidence="3">The sequence shown here is derived from an EMBL/GenBank/DDBJ whole genome shotgun (WGS) entry which is preliminary data.</text>
</comment>
<protein>
    <submittedName>
        <fullName evidence="3">Choriogenin Hminor protein</fullName>
    </submittedName>
</protein>
<gene>
    <name evidence="3" type="ORF">NKR23_g9475</name>
</gene>
<feature type="region of interest" description="Disordered" evidence="1">
    <location>
        <begin position="783"/>
        <end position="822"/>
    </location>
</feature>
<accession>A0AA38RFB0</accession>
<dbReference type="EMBL" id="JANBVO010000037">
    <property type="protein sequence ID" value="KAJ9136930.1"/>
    <property type="molecule type" value="Genomic_DNA"/>
</dbReference>
<feature type="compositionally biased region" description="Low complexity" evidence="1">
    <location>
        <begin position="698"/>
        <end position="727"/>
    </location>
</feature>
<evidence type="ECO:0000259" key="2">
    <source>
        <dbReference type="Pfam" id="PF26013"/>
    </source>
</evidence>
<feature type="region of interest" description="Disordered" evidence="1">
    <location>
        <begin position="597"/>
        <end position="623"/>
    </location>
</feature>
<dbReference type="InterPro" id="IPR058317">
    <property type="entry name" value="DUF8004"/>
</dbReference>
<proteinExistence type="predicted"/>
<feature type="compositionally biased region" description="Basic and acidic residues" evidence="1">
    <location>
        <begin position="423"/>
        <end position="435"/>
    </location>
</feature>
<feature type="region of interest" description="Disordered" evidence="1">
    <location>
        <begin position="415"/>
        <end position="435"/>
    </location>
</feature>
<reference evidence="3" key="1">
    <citation type="submission" date="2022-07" db="EMBL/GenBank/DDBJ databases">
        <title>Fungi with potential for degradation of polypropylene.</title>
        <authorList>
            <person name="Gostincar C."/>
        </authorList>
    </citation>
    <scope>NUCLEOTIDE SEQUENCE</scope>
    <source>
        <strain evidence="3">EXF-13308</strain>
    </source>
</reference>
<dbReference type="PANTHER" id="PTHR39601">
    <property type="entry name" value="CHORIOGENIN HMINOR"/>
    <property type="match status" value="1"/>
</dbReference>
<dbReference type="PANTHER" id="PTHR39601:SF1">
    <property type="entry name" value="CHORIOGENIN HMINOR"/>
    <property type="match status" value="1"/>
</dbReference>
<name>A0AA38RFB0_9PEZI</name>
<evidence type="ECO:0000313" key="3">
    <source>
        <dbReference type="EMBL" id="KAJ9136930.1"/>
    </source>
</evidence>
<sequence>MEGNPSSPSCSPDDQQIPDSIEARDFAVSVEGRPCSPSCKATKFGDLMDGRVPRQAEVKRWDGAARTCSAWDGLRRDPELWFKNGNCFVHLYGRGQSRRGPAFKVPFSALISAKCQPLVKQFILQDVAESPSPTSSDCEADLWSRASLARKVELYIPAPPMSSKDQALQYHLATRNLFAWVFRRSVVGDHLGSALVGLLSSMQEFRSADATNVEDLLSYLDEEGYLDVRNQPNHALAVLHLAESFQLRDLYIHAFAHCAGMSDRLFMSSEYQQISSVSRKLIRRARVDMDLRLGLAGTMLRTFLEDDLDEAHLGLAPGARAHLDRFRAYIQGFYMTKLGYYPPPSTDARAAIFEPLIYRVMREDFEGLYEYIVDENFTTAESSPFLAQGGLCTVQSVHSFDLRHKFKSLDHPLPLLPEPRAQSSRDSRRMSWLSRPDKLSPDRRLVEHAALLKATNKRRMDLLRNDLVLAYRSFEENMVFAPLKVDKAEKVSQADGRKVRWILIYAVYQTLRSCTEVPPEVRDVEGTSYHLAVSTDSLPPWKEEPVQSLLPRHMDDVTRLPSSSTAWSSVPATLPEEPRMLEIKPDIDYSALTHRASAHERPATRDISSGPPVVPPRSMSLSAGLDRAGTIRRSFSRFTGQNRRESMPVQNHSRRPSYHEIVVLGYGNGTNVVHISAHNDGDNNDHGDAVPHLPAELAAPASRSVSTSSSSSTGSAASASSSLVAESPRTDYSSSTWAGSRRGSLADQADGAAEKEDEACYHTLPRRTFSPSSIEALLAMPGSKDDTALTPPPPALPRRSSKRLSNIIPNGGGDGRASLFTPPPLRIRKERMVASLPENPDEWTEVQVVLDAECERLARRRCSDGLAAAAADDIMPAWEQFADLGGLCPALPIGRR</sequence>
<dbReference type="Proteomes" id="UP001174694">
    <property type="component" value="Unassembled WGS sequence"/>
</dbReference>